<dbReference type="Proteomes" id="UP001487740">
    <property type="component" value="Unassembled WGS sequence"/>
</dbReference>
<organism evidence="2 3">
    <name type="scientific">Scylla paramamosain</name>
    <name type="common">Mud crab</name>
    <dbReference type="NCBI Taxonomy" id="85552"/>
    <lineage>
        <taxon>Eukaryota</taxon>
        <taxon>Metazoa</taxon>
        <taxon>Ecdysozoa</taxon>
        <taxon>Arthropoda</taxon>
        <taxon>Crustacea</taxon>
        <taxon>Multicrustacea</taxon>
        <taxon>Malacostraca</taxon>
        <taxon>Eumalacostraca</taxon>
        <taxon>Eucarida</taxon>
        <taxon>Decapoda</taxon>
        <taxon>Pleocyemata</taxon>
        <taxon>Brachyura</taxon>
        <taxon>Eubrachyura</taxon>
        <taxon>Portunoidea</taxon>
        <taxon>Portunidae</taxon>
        <taxon>Portuninae</taxon>
        <taxon>Scylla</taxon>
    </lineage>
</organism>
<reference evidence="2 3" key="1">
    <citation type="submission" date="2023-03" db="EMBL/GenBank/DDBJ databases">
        <title>High-quality genome of Scylla paramamosain provides insights in environmental adaptation.</title>
        <authorList>
            <person name="Zhang L."/>
        </authorList>
    </citation>
    <scope>NUCLEOTIDE SEQUENCE [LARGE SCALE GENOMIC DNA]</scope>
    <source>
        <strain evidence="2">LZ_2023a</strain>
        <tissue evidence="2">Muscle</tissue>
    </source>
</reference>
<dbReference type="AlphaFoldDB" id="A0AAW0T351"/>
<gene>
    <name evidence="2" type="ORF">O3P69_015215</name>
</gene>
<feature type="compositionally biased region" description="Acidic residues" evidence="1">
    <location>
        <begin position="241"/>
        <end position="250"/>
    </location>
</feature>
<comment type="caution">
    <text evidence="2">The sequence shown here is derived from an EMBL/GenBank/DDBJ whole genome shotgun (WGS) entry which is preliminary data.</text>
</comment>
<feature type="region of interest" description="Disordered" evidence="1">
    <location>
        <begin position="220"/>
        <end position="275"/>
    </location>
</feature>
<feature type="region of interest" description="Disordered" evidence="1">
    <location>
        <begin position="92"/>
        <end position="192"/>
    </location>
</feature>
<keyword evidence="3" id="KW-1185">Reference proteome</keyword>
<evidence type="ECO:0000256" key="1">
    <source>
        <dbReference type="SAM" id="MobiDB-lite"/>
    </source>
</evidence>
<feature type="compositionally biased region" description="Basic and acidic residues" evidence="1">
    <location>
        <begin position="265"/>
        <end position="275"/>
    </location>
</feature>
<feature type="compositionally biased region" description="Basic and acidic residues" evidence="1">
    <location>
        <begin position="124"/>
        <end position="134"/>
    </location>
</feature>
<name>A0AAW0T351_SCYPA</name>
<feature type="region of interest" description="Disordered" evidence="1">
    <location>
        <begin position="48"/>
        <end position="67"/>
    </location>
</feature>
<accession>A0AAW0T351</accession>
<evidence type="ECO:0000313" key="2">
    <source>
        <dbReference type="EMBL" id="KAK8382099.1"/>
    </source>
</evidence>
<feature type="compositionally biased region" description="Gly residues" evidence="1">
    <location>
        <begin position="381"/>
        <end position="393"/>
    </location>
</feature>
<evidence type="ECO:0000313" key="3">
    <source>
        <dbReference type="Proteomes" id="UP001487740"/>
    </source>
</evidence>
<feature type="compositionally biased region" description="Basic and acidic residues" evidence="1">
    <location>
        <begin position="227"/>
        <end position="240"/>
    </location>
</feature>
<proteinExistence type="predicted"/>
<protein>
    <submittedName>
        <fullName evidence="2">Uncharacterized protein</fullName>
    </submittedName>
</protein>
<sequence length="400" mass="42675">MSGVACGGLPRRVIRYVKQRREGERGRGRREGGIRCPLLSNKIAFRCHDNLPPPSPPRTPTLPSLPAGSPLPLTLSFPSSISLCLILDHNRPPNIPPPPHPHRVPTQHRAATPTRPPGEEEREGDGRERVEREQASPWKTNDAAAAATGGCPAPRYLRHGYGASPGVVGRGRRRRGGEGLREGQRVGGVGRNRRCVGGEEKVADWVGCLGGWVAGWDREAAASTPKQRRENRGGGRKGDNEAEEEDLEEEERGKKKMNGNGLWESEGRQDPGRTREGGVLPYCKRFLSRGASMGCVGRGINMRVEVQGSMDYGCSLHVAGLCGRGGGGGSVDAREECAVVMVLRGSVKVVAGDCRDNFKGFTISRVTPTAVATPLPYLRPRGGGGGGGGGGGMTNCSHEE</sequence>
<feature type="region of interest" description="Disordered" evidence="1">
    <location>
        <begin position="375"/>
        <end position="400"/>
    </location>
</feature>
<dbReference type="EMBL" id="JARAKH010000039">
    <property type="protein sequence ID" value="KAK8382099.1"/>
    <property type="molecule type" value="Genomic_DNA"/>
</dbReference>
<feature type="compositionally biased region" description="Pro residues" evidence="1">
    <location>
        <begin position="51"/>
        <end position="60"/>
    </location>
</feature>